<dbReference type="Proteomes" id="UP001153642">
    <property type="component" value="Unassembled WGS sequence"/>
</dbReference>
<keyword evidence="1" id="KW-0732">Signal</keyword>
<dbReference type="RefSeq" id="WP_277899848.1">
    <property type="nucleotide sequence ID" value="NZ_JAPMUA010000003.1"/>
</dbReference>
<name>A0ABT6FSJ6_9FLAO</name>
<organism evidence="2 3">
    <name type="scientific">Galbibacter pacificus</name>
    <dbReference type="NCBI Taxonomy" id="2996052"/>
    <lineage>
        <taxon>Bacteria</taxon>
        <taxon>Pseudomonadati</taxon>
        <taxon>Bacteroidota</taxon>
        <taxon>Flavobacteriia</taxon>
        <taxon>Flavobacteriales</taxon>
        <taxon>Flavobacteriaceae</taxon>
        <taxon>Galbibacter</taxon>
    </lineage>
</organism>
<evidence type="ECO:0000313" key="2">
    <source>
        <dbReference type="EMBL" id="MDG3586244.1"/>
    </source>
</evidence>
<evidence type="ECO:0000256" key="1">
    <source>
        <dbReference type="SAM" id="SignalP"/>
    </source>
</evidence>
<comment type="caution">
    <text evidence="2">The sequence shown here is derived from an EMBL/GenBank/DDBJ whole genome shotgun (WGS) entry which is preliminary data.</text>
</comment>
<keyword evidence="3" id="KW-1185">Reference proteome</keyword>
<dbReference type="EMBL" id="JAPMUA010000003">
    <property type="protein sequence ID" value="MDG3586244.1"/>
    <property type="molecule type" value="Genomic_DNA"/>
</dbReference>
<feature type="signal peptide" evidence="1">
    <location>
        <begin position="1"/>
        <end position="22"/>
    </location>
</feature>
<dbReference type="InterPro" id="IPR025366">
    <property type="entry name" value="DUF4270"/>
</dbReference>
<protein>
    <submittedName>
        <fullName evidence="2">DUF4270 domain-containing protein</fullName>
    </submittedName>
</protein>
<reference evidence="2" key="1">
    <citation type="submission" date="2022-11" db="EMBL/GenBank/DDBJ databases">
        <title>High-quality draft genome sequence of Galbibacter sp. strain CMA-7.</title>
        <authorList>
            <person name="Wei L."/>
            <person name="Dong C."/>
            <person name="Shao Z."/>
        </authorList>
    </citation>
    <scope>NUCLEOTIDE SEQUENCE</scope>
    <source>
        <strain evidence="2">CMA-7</strain>
    </source>
</reference>
<proteinExistence type="predicted"/>
<feature type="chain" id="PRO_5045486436" evidence="1">
    <location>
        <begin position="23"/>
        <end position="549"/>
    </location>
</feature>
<dbReference type="PROSITE" id="PS51257">
    <property type="entry name" value="PROKAR_LIPOPROTEIN"/>
    <property type="match status" value="1"/>
</dbReference>
<sequence length="549" mass="62001">MKKIFKGSYMLTALLVTGSVIFFTACERDYNTIGVDLIDDGSTVTNSVKYDVFTYNRKLESVRTDGLTAYQLSDFNQPVYGLEQTSFVGQMLLGTTDPTFGEKSQIDENAEGQENERATAVYLYIPFFSTALTDTTDLDENEPKPYRIDSIYGNRNTPFTLKVQEYTKFLRDLDPGSNFQDAQEYFSSEDPTSFVTTVLYEDSYTIDEEEILFFNGEDDPDTEDEDESVTVPSERLSPGIWVELDKQFFQEKILDNEGASVLASQNNFKEFLRGLYISMESANHELAMLLNVANAYVEIQYDYDTTNDDDEAVVENSTFKLSLNGNKVNYIDEAAYPATVLDQFNNANASNLYVRGGSGTYVELDMLGGQDPDVAFQEAEENDWLINEANLVFYVDEESLTEESKLTLPKRLYLYDLSNERVLVDYNNVLDTNTGIDSTTKTIFGGILDADNEKGIQYKFRITEYINDIIRKDSTNTRLALTTTNSILNSTNVSAYKVQDGSAETDEDLKIKIPQASIPNQYGTVLFGNNAGNDKKLQLEIFYTKPKED</sequence>
<evidence type="ECO:0000313" key="3">
    <source>
        <dbReference type="Proteomes" id="UP001153642"/>
    </source>
</evidence>
<accession>A0ABT6FSJ6</accession>
<dbReference type="Pfam" id="PF14092">
    <property type="entry name" value="DUF4270"/>
    <property type="match status" value="1"/>
</dbReference>
<gene>
    <name evidence="2" type="ORF">OSR52_10215</name>
</gene>